<name>A0ABX8RCC6_9CLOT</name>
<organism evidence="2 3">
    <name type="scientific">Crassaminicella indica</name>
    <dbReference type="NCBI Taxonomy" id="2855394"/>
    <lineage>
        <taxon>Bacteria</taxon>
        <taxon>Bacillati</taxon>
        <taxon>Bacillota</taxon>
        <taxon>Clostridia</taxon>
        <taxon>Eubacteriales</taxon>
        <taxon>Clostridiaceae</taxon>
        <taxon>Crassaminicella</taxon>
    </lineage>
</organism>
<evidence type="ECO:0000256" key="1">
    <source>
        <dbReference type="SAM" id="Phobius"/>
    </source>
</evidence>
<accession>A0ABX8RCC6</accession>
<evidence type="ECO:0000313" key="3">
    <source>
        <dbReference type="Proteomes" id="UP000886818"/>
    </source>
</evidence>
<keyword evidence="1" id="KW-0812">Transmembrane</keyword>
<keyword evidence="3" id="KW-1185">Reference proteome</keyword>
<keyword evidence="1" id="KW-0472">Membrane</keyword>
<feature type="transmembrane region" description="Helical" evidence="1">
    <location>
        <begin position="12"/>
        <end position="31"/>
    </location>
</feature>
<reference evidence="2" key="1">
    <citation type="submission" date="2021-07" db="EMBL/GenBank/DDBJ databases">
        <title>Complete genome sequence of Crassaminicella sp. 143-21, isolated from a deep-sea hydrothermal vent.</title>
        <authorList>
            <person name="Li X."/>
        </authorList>
    </citation>
    <scope>NUCLEOTIDE SEQUENCE</scope>
    <source>
        <strain evidence="2">143-21</strain>
    </source>
</reference>
<evidence type="ECO:0000313" key="2">
    <source>
        <dbReference type="EMBL" id="QXM06702.1"/>
    </source>
</evidence>
<gene>
    <name evidence="2" type="ORF">KVH43_02985</name>
</gene>
<dbReference type="RefSeq" id="WP_218283398.1">
    <property type="nucleotide sequence ID" value="NZ_CP078093.1"/>
</dbReference>
<proteinExistence type="predicted"/>
<dbReference type="Pfam" id="PF08680">
    <property type="entry name" value="DUF1779"/>
    <property type="match status" value="1"/>
</dbReference>
<dbReference type="Proteomes" id="UP000886818">
    <property type="component" value="Chromosome"/>
</dbReference>
<dbReference type="InterPro" id="IPR014794">
    <property type="entry name" value="DUF1779"/>
</dbReference>
<keyword evidence="1" id="KW-1133">Transmembrane helix</keyword>
<protein>
    <submittedName>
        <fullName evidence="2">YwmB family TATA-box binding protein</fullName>
    </submittedName>
</protein>
<sequence length="248" mass="28043">MKAYFNFKKIFIYLFLMMNLLFMLSLNTVAMTKEEGIIKAFKSTDGAVEEINIHAYVTMDKSFTSPSKAKEILMDLSKKLALKDQQIEDASIRENIHIYITGKGKNDEAICIIVQSSNSDDLKETNIVIDAVDEKIEHLTSLSQNIKEALDDFGKVNITSCITGSFKGKLDNVQKEEVVENIIKSMDAVKVEVFRDENMISITSFSSKIKKFNSYGGRKVNLQIALRYNSYNDKTNIWIGAPFIAIGY</sequence>
<dbReference type="EMBL" id="CP078093">
    <property type="protein sequence ID" value="QXM06702.1"/>
    <property type="molecule type" value="Genomic_DNA"/>
</dbReference>